<dbReference type="AlphaFoldDB" id="A0A8H5GQZ6"/>
<feature type="compositionally biased region" description="Acidic residues" evidence="1">
    <location>
        <begin position="348"/>
        <end position="408"/>
    </location>
</feature>
<feature type="region of interest" description="Disordered" evidence="1">
    <location>
        <begin position="202"/>
        <end position="287"/>
    </location>
</feature>
<evidence type="ECO:0000313" key="2">
    <source>
        <dbReference type="EMBL" id="KAF5369401.1"/>
    </source>
</evidence>
<feature type="compositionally biased region" description="Acidic residues" evidence="1">
    <location>
        <begin position="38"/>
        <end position="51"/>
    </location>
</feature>
<evidence type="ECO:0000256" key="1">
    <source>
        <dbReference type="SAM" id="MobiDB-lite"/>
    </source>
</evidence>
<accession>A0A8H5GQZ6</accession>
<sequence length="429" mass="45795">MVGSPNSLGSLSSPSPSPSPPPSASKSTHAEPNAALDSDSELSELTEEDQEAEKQKRKQASNSRRSRLINGRGASGSRPSRRGGRRKRGSIVPQAMWGWAEAKALSDDGGDNDRGKVVGPKGILVDLEGAMDEGGSKTPATFITSPKNLPNTQTSQSHTSAAAAEGSSSHTIQSIVERQLAVDVPINPLDVLTTAAAEVVKSVEAPAGDDETESESEEPQAIQPSEEVSAAETDSDAEDGPAAAIAADELEEDGDAARTKPGRTSTSSIASSRSTPISSRSPSPTAPLEAAVTILGTAKAQVEEDEIEEEEVDDVAAPDILDDSATVPTKTKPKSKSKPHMAIAIPEPEIDLDVDQNPDIDMEVEIEVEADVDIKEDDIEDEKEDEKEVDDEEKEDDVDDVKEEEEEEKERRRRKKKKSSFHLHTESRL</sequence>
<reference evidence="2 3" key="1">
    <citation type="journal article" date="2020" name="ISME J.">
        <title>Uncovering the hidden diversity of litter-decomposition mechanisms in mushroom-forming fungi.</title>
        <authorList>
            <person name="Floudas D."/>
            <person name="Bentzer J."/>
            <person name="Ahren D."/>
            <person name="Johansson T."/>
            <person name="Persson P."/>
            <person name="Tunlid A."/>
        </authorList>
    </citation>
    <scope>NUCLEOTIDE SEQUENCE [LARGE SCALE GENOMIC DNA]</scope>
    <source>
        <strain evidence="2 3">CBS 291.85</strain>
    </source>
</reference>
<evidence type="ECO:0000313" key="3">
    <source>
        <dbReference type="Proteomes" id="UP000559256"/>
    </source>
</evidence>
<feature type="compositionally biased region" description="Low complexity" evidence="1">
    <location>
        <begin position="1"/>
        <end position="14"/>
    </location>
</feature>
<proteinExistence type="predicted"/>
<feature type="compositionally biased region" description="Basic residues" evidence="1">
    <location>
        <begin position="79"/>
        <end position="89"/>
    </location>
</feature>
<comment type="caution">
    <text evidence="2">The sequence shown here is derived from an EMBL/GenBank/DDBJ whole genome shotgun (WGS) entry which is preliminary data.</text>
</comment>
<feature type="compositionally biased region" description="Basic residues" evidence="1">
    <location>
        <begin position="55"/>
        <end position="67"/>
    </location>
</feature>
<feature type="compositionally biased region" description="Acidic residues" evidence="1">
    <location>
        <begin position="303"/>
        <end position="322"/>
    </location>
</feature>
<feature type="compositionally biased region" description="Low complexity" evidence="1">
    <location>
        <begin position="152"/>
        <end position="164"/>
    </location>
</feature>
<feature type="region of interest" description="Disordered" evidence="1">
    <location>
        <begin position="1"/>
        <end position="97"/>
    </location>
</feature>
<dbReference type="EMBL" id="JAACJM010000013">
    <property type="protein sequence ID" value="KAF5369401.1"/>
    <property type="molecule type" value="Genomic_DNA"/>
</dbReference>
<feature type="compositionally biased region" description="Low complexity" evidence="1">
    <location>
        <begin position="264"/>
        <end position="287"/>
    </location>
</feature>
<gene>
    <name evidence="2" type="ORF">D9758_002491</name>
</gene>
<feature type="compositionally biased region" description="Basic residues" evidence="1">
    <location>
        <begin position="411"/>
        <end position="421"/>
    </location>
</feature>
<organism evidence="2 3">
    <name type="scientific">Tetrapyrgos nigripes</name>
    <dbReference type="NCBI Taxonomy" id="182062"/>
    <lineage>
        <taxon>Eukaryota</taxon>
        <taxon>Fungi</taxon>
        <taxon>Dikarya</taxon>
        <taxon>Basidiomycota</taxon>
        <taxon>Agaricomycotina</taxon>
        <taxon>Agaricomycetes</taxon>
        <taxon>Agaricomycetidae</taxon>
        <taxon>Agaricales</taxon>
        <taxon>Marasmiineae</taxon>
        <taxon>Marasmiaceae</taxon>
        <taxon>Tetrapyrgos</taxon>
    </lineage>
</organism>
<keyword evidence="3" id="KW-1185">Reference proteome</keyword>
<dbReference type="Proteomes" id="UP000559256">
    <property type="component" value="Unassembled WGS sequence"/>
</dbReference>
<feature type="region of interest" description="Disordered" evidence="1">
    <location>
        <begin position="301"/>
        <end position="429"/>
    </location>
</feature>
<feature type="compositionally biased region" description="Acidic residues" evidence="1">
    <location>
        <begin position="207"/>
        <end position="218"/>
    </location>
</feature>
<name>A0A8H5GQZ6_9AGAR</name>
<feature type="compositionally biased region" description="Polar residues" evidence="1">
    <location>
        <begin position="138"/>
        <end position="151"/>
    </location>
</feature>
<protein>
    <submittedName>
        <fullName evidence="2">Uncharacterized protein</fullName>
    </submittedName>
</protein>
<feature type="region of interest" description="Disordered" evidence="1">
    <location>
        <begin position="130"/>
        <end position="170"/>
    </location>
</feature>